<evidence type="ECO:0000256" key="6">
    <source>
        <dbReference type="ARBA" id="ARBA00022777"/>
    </source>
</evidence>
<dbReference type="GO" id="GO:0016020">
    <property type="term" value="C:membrane"/>
    <property type="evidence" value="ECO:0007669"/>
    <property type="project" value="InterPro"/>
</dbReference>
<evidence type="ECO:0000256" key="2">
    <source>
        <dbReference type="ARBA" id="ARBA00012438"/>
    </source>
</evidence>
<evidence type="ECO:0000256" key="3">
    <source>
        <dbReference type="ARBA" id="ARBA00022553"/>
    </source>
</evidence>
<dbReference type="Pfam" id="PF07730">
    <property type="entry name" value="HisKA_3"/>
    <property type="match status" value="1"/>
</dbReference>
<keyword evidence="5" id="KW-0547">Nucleotide-binding</keyword>
<dbReference type="GO" id="GO:0046983">
    <property type="term" value="F:protein dimerization activity"/>
    <property type="evidence" value="ECO:0007669"/>
    <property type="project" value="InterPro"/>
</dbReference>
<evidence type="ECO:0000259" key="10">
    <source>
        <dbReference type="PROSITE" id="PS50109"/>
    </source>
</evidence>
<dbReference type="CDD" id="cd16917">
    <property type="entry name" value="HATPase_UhpB-NarQ-NarX-like"/>
    <property type="match status" value="1"/>
</dbReference>
<feature type="transmembrane region" description="Helical" evidence="9">
    <location>
        <begin position="37"/>
        <end position="56"/>
    </location>
</feature>
<evidence type="ECO:0000313" key="12">
    <source>
        <dbReference type="Proteomes" id="UP000198832"/>
    </source>
</evidence>
<dbReference type="SUPFAM" id="SSF55874">
    <property type="entry name" value="ATPase domain of HSP90 chaperone/DNA topoisomerase II/histidine kinase"/>
    <property type="match status" value="1"/>
</dbReference>
<dbReference type="OrthoDB" id="227596at2"/>
<dbReference type="GO" id="GO:0000155">
    <property type="term" value="F:phosphorelay sensor kinase activity"/>
    <property type="evidence" value="ECO:0007669"/>
    <property type="project" value="InterPro"/>
</dbReference>
<accession>A0A1I1LR62</accession>
<evidence type="ECO:0000256" key="1">
    <source>
        <dbReference type="ARBA" id="ARBA00000085"/>
    </source>
</evidence>
<keyword evidence="4" id="KW-0808">Transferase</keyword>
<organism evidence="11 12">
    <name type="scientific">Nocardioides terrae</name>
    <dbReference type="NCBI Taxonomy" id="574651"/>
    <lineage>
        <taxon>Bacteria</taxon>
        <taxon>Bacillati</taxon>
        <taxon>Actinomycetota</taxon>
        <taxon>Actinomycetes</taxon>
        <taxon>Propionibacteriales</taxon>
        <taxon>Nocardioidaceae</taxon>
        <taxon>Nocardioides</taxon>
    </lineage>
</organism>
<evidence type="ECO:0000256" key="7">
    <source>
        <dbReference type="ARBA" id="ARBA00022840"/>
    </source>
</evidence>
<dbReference type="GO" id="GO:0005524">
    <property type="term" value="F:ATP binding"/>
    <property type="evidence" value="ECO:0007669"/>
    <property type="project" value="UniProtKB-KW"/>
</dbReference>
<dbReference type="InterPro" id="IPR011712">
    <property type="entry name" value="Sig_transdc_His_kin_sub3_dim/P"/>
</dbReference>
<feature type="transmembrane region" description="Helical" evidence="9">
    <location>
        <begin position="68"/>
        <end position="89"/>
    </location>
</feature>
<keyword evidence="9" id="KW-1133">Transmembrane helix</keyword>
<dbReference type="RefSeq" id="WP_139230113.1">
    <property type="nucleotide sequence ID" value="NZ_FOLB01000010.1"/>
</dbReference>
<keyword evidence="9" id="KW-0812">Transmembrane</keyword>
<feature type="transmembrane region" description="Helical" evidence="9">
    <location>
        <begin position="6"/>
        <end position="25"/>
    </location>
</feature>
<protein>
    <recommendedName>
        <fullName evidence="2">histidine kinase</fullName>
        <ecNumber evidence="2">2.7.13.3</ecNumber>
    </recommendedName>
</protein>
<dbReference type="PANTHER" id="PTHR24421">
    <property type="entry name" value="NITRATE/NITRITE SENSOR PROTEIN NARX-RELATED"/>
    <property type="match status" value="1"/>
</dbReference>
<dbReference type="AlphaFoldDB" id="A0A1I1LR62"/>
<dbReference type="PANTHER" id="PTHR24421:SF10">
    <property type="entry name" value="NITRATE_NITRITE SENSOR PROTEIN NARQ"/>
    <property type="match status" value="1"/>
</dbReference>
<dbReference type="EC" id="2.7.13.3" evidence="2"/>
<proteinExistence type="predicted"/>
<name>A0A1I1LR62_9ACTN</name>
<evidence type="ECO:0000256" key="4">
    <source>
        <dbReference type="ARBA" id="ARBA00022679"/>
    </source>
</evidence>
<dbReference type="InterPro" id="IPR005467">
    <property type="entry name" value="His_kinase_dom"/>
</dbReference>
<keyword evidence="8" id="KW-0902">Two-component regulatory system</keyword>
<keyword evidence="7" id="KW-0067">ATP-binding</keyword>
<dbReference type="InterPro" id="IPR050482">
    <property type="entry name" value="Sensor_HK_TwoCompSys"/>
</dbReference>
<reference evidence="11 12" key="1">
    <citation type="submission" date="2016-10" db="EMBL/GenBank/DDBJ databases">
        <authorList>
            <person name="de Groot N.N."/>
        </authorList>
    </citation>
    <scope>NUCLEOTIDE SEQUENCE [LARGE SCALE GENOMIC DNA]</scope>
    <source>
        <strain evidence="11 12">CGMCC 1.7056</strain>
    </source>
</reference>
<keyword evidence="9" id="KW-0472">Membrane</keyword>
<dbReference type="InterPro" id="IPR003594">
    <property type="entry name" value="HATPase_dom"/>
</dbReference>
<gene>
    <name evidence="11" type="ORF">SAMN04487968_11035</name>
</gene>
<dbReference type="Pfam" id="PF02518">
    <property type="entry name" value="HATPase_c"/>
    <property type="match status" value="1"/>
</dbReference>
<feature type="transmembrane region" description="Helical" evidence="9">
    <location>
        <begin position="130"/>
        <end position="151"/>
    </location>
</feature>
<evidence type="ECO:0000256" key="5">
    <source>
        <dbReference type="ARBA" id="ARBA00022741"/>
    </source>
</evidence>
<dbReference type="Gene3D" id="1.20.5.1930">
    <property type="match status" value="1"/>
</dbReference>
<dbReference type="InterPro" id="IPR036890">
    <property type="entry name" value="HATPase_C_sf"/>
</dbReference>
<comment type="catalytic activity">
    <reaction evidence="1">
        <text>ATP + protein L-histidine = ADP + protein N-phospho-L-histidine.</text>
        <dbReference type="EC" id="2.7.13.3"/>
    </reaction>
</comment>
<dbReference type="STRING" id="574651.SAMN04487968_11035"/>
<evidence type="ECO:0000256" key="8">
    <source>
        <dbReference type="ARBA" id="ARBA00023012"/>
    </source>
</evidence>
<dbReference type="Gene3D" id="3.30.565.10">
    <property type="entry name" value="Histidine kinase-like ATPase, C-terminal domain"/>
    <property type="match status" value="1"/>
</dbReference>
<dbReference type="EMBL" id="FOLB01000010">
    <property type="protein sequence ID" value="SFC71940.1"/>
    <property type="molecule type" value="Genomic_DNA"/>
</dbReference>
<sequence length="373" mass="37648">MSQPARALVPWLAGVALVVIVMGTLGANLHADVSGPAVWGALLAGGAVLPALLPLPTQVALPLSGVLVGLYFTAGYADGPVFLAVPALALVHASRVAPRRWAVPALLAVVAVVAGLWLRHVLHNADRAPSLWQAVGVTALVAAAGAAGAAGRSRRAAAAERARSVAGEERLRMAADLHDGVGHGLAVIAMQAGAALHVLDRDTEAARASLEAIRSTSKESLDLLRTQLARLSDPADAPRTPVPGPADLRALVARVRAGGLAVGLDAPDDLDDLPDDVGRAVYAVVQEGLTNVLRHAAASSAAVSVRRSPSGVVVTVEDDGHGPAADSAGGGLGLVGMRSRVEALGGRLEAGPRGGTAGFRVRATMPLTAGVTR</sequence>
<evidence type="ECO:0000313" key="11">
    <source>
        <dbReference type="EMBL" id="SFC71940.1"/>
    </source>
</evidence>
<feature type="domain" description="Histidine kinase" evidence="10">
    <location>
        <begin position="284"/>
        <end position="369"/>
    </location>
</feature>
<keyword evidence="6 11" id="KW-0418">Kinase</keyword>
<keyword evidence="12" id="KW-1185">Reference proteome</keyword>
<keyword evidence="3" id="KW-0597">Phosphoprotein</keyword>
<dbReference type="SMART" id="SM00387">
    <property type="entry name" value="HATPase_c"/>
    <property type="match status" value="1"/>
</dbReference>
<dbReference type="PROSITE" id="PS50109">
    <property type="entry name" value="HIS_KIN"/>
    <property type="match status" value="1"/>
</dbReference>
<evidence type="ECO:0000256" key="9">
    <source>
        <dbReference type="SAM" id="Phobius"/>
    </source>
</evidence>
<dbReference type="Proteomes" id="UP000198832">
    <property type="component" value="Unassembled WGS sequence"/>
</dbReference>
<feature type="transmembrane region" description="Helical" evidence="9">
    <location>
        <begin position="101"/>
        <end position="118"/>
    </location>
</feature>